<dbReference type="PANTHER" id="PTHR48051:SF25">
    <property type="entry name" value="LEUCINE RICH REPEAT PROTEIN"/>
    <property type="match status" value="1"/>
</dbReference>
<dbReference type="InterPro" id="IPR050216">
    <property type="entry name" value="LRR_domain-containing"/>
</dbReference>
<sequence length="184" mass="20241">LDARRNKLGGALAESVGRMRMLTSLRLDSNDLSSLPEGLGNLTSLVSLSASRNALVRLPDSIGDCKSLRHLDVCRNKLMRLPESLFAGCAELEELWARDNQLVFMPGRPGIPKTIRLAKRLRKLDVGGNRLESIGFDEDGIPAMRSLEILSAKDNALQRVGRALGRSPTLRETLKELDLTGNRL</sequence>
<comment type="subcellular location">
    <subcellularLocation>
        <location evidence="1">Cytoplasm</location>
        <location evidence="1">Cytoskeleton</location>
        <location evidence="1">Cilium axoneme</location>
    </subcellularLocation>
</comment>
<organism evidence="4 5">
    <name type="scientific">Micromonas commoda (strain RCC299 / NOUM17 / CCMP2709)</name>
    <name type="common">Picoplanktonic green alga</name>
    <dbReference type="NCBI Taxonomy" id="296587"/>
    <lineage>
        <taxon>Eukaryota</taxon>
        <taxon>Viridiplantae</taxon>
        <taxon>Chlorophyta</taxon>
        <taxon>Mamiellophyceae</taxon>
        <taxon>Mamiellales</taxon>
        <taxon>Mamiellaceae</taxon>
        <taxon>Micromonas</taxon>
    </lineage>
</organism>
<feature type="non-terminal residue" evidence="4">
    <location>
        <position position="184"/>
    </location>
</feature>
<feature type="non-terminal residue" evidence="4">
    <location>
        <position position="1"/>
    </location>
</feature>
<dbReference type="AlphaFoldDB" id="C1DYF5"/>
<dbReference type="PANTHER" id="PTHR48051">
    <property type="match status" value="1"/>
</dbReference>
<keyword evidence="2" id="KW-0433">Leucine-rich repeat</keyword>
<dbReference type="InterPro" id="IPR032675">
    <property type="entry name" value="LRR_dom_sf"/>
</dbReference>
<evidence type="ECO:0000256" key="2">
    <source>
        <dbReference type="ARBA" id="ARBA00022614"/>
    </source>
</evidence>
<proteinExistence type="predicted"/>
<dbReference type="SUPFAM" id="SSF52058">
    <property type="entry name" value="L domain-like"/>
    <property type="match status" value="1"/>
</dbReference>
<dbReference type="GeneID" id="8240875"/>
<dbReference type="STRING" id="296587.C1DYF5"/>
<accession>C1DYF5</accession>
<name>C1DYF5_MICCC</name>
<dbReference type="OrthoDB" id="1719627at2759"/>
<dbReference type="KEGG" id="mis:MICPUN_71757"/>
<gene>
    <name evidence="4" type="ORF">MICPUN_71757</name>
</gene>
<protein>
    <submittedName>
        <fullName evidence="4">Uncharacterized protein</fullName>
    </submittedName>
</protein>
<reference evidence="4 5" key="1">
    <citation type="journal article" date="2009" name="Science">
        <title>Green evolution and dynamic adaptations revealed by genomes of the marine picoeukaryotes Micromonas.</title>
        <authorList>
            <person name="Worden A.Z."/>
            <person name="Lee J.H."/>
            <person name="Mock T."/>
            <person name="Rouze P."/>
            <person name="Simmons M.P."/>
            <person name="Aerts A.L."/>
            <person name="Allen A.E."/>
            <person name="Cuvelier M.L."/>
            <person name="Derelle E."/>
            <person name="Everett M.V."/>
            <person name="Foulon E."/>
            <person name="Grimwood J."/>
            <person name="Gundlach H."/>
            <person name="Henrissat B."/>
            <person name="Napoli C."/>
            <person name="McDonald S.M."/>
            <person name="Parker M.S."/>
            <person name="Rombauts S."/>
            <person name="Salamov A."/>
            <person name="Von Dassow P."/>
            <person name="Badger J.H."/>
            <person name="Coutinho P.M."/>
            <person name="Demir E."/>
            <person name="Dubchak I."/>
            <person name="Gentemann C."/>
            <person name="Eikrem W."/>
            <person name="Gready J.E."/>
            <person name="John U."/>
            <person name="Lanier W."/>
            <person name="Lindquist E.A."/>
            <person name="Lucas S."/>
            <person name="Mayer K.F."/>
            <person name="Moreau H."/>
            <person name="Not F."/>
            <person name="Otillar R."/>
            <person name="Panaud O."/>
            <person name="Pangilinan J."/>
            <person name="Paulsen I."/>
            <person name="Piegu B."/>
            <person name="Poliakov A."/>
            <person name="Robbens S."/>
            <person name="Schmutz J."/>
            <person name="Toulza E."/>
            <person name="Wyss T."/>
            <person name="Zelensky A."/>
            <person name="Zhou K."/>
            <person name="Armbrust E.V."/>
            <person name="Bhattacharya D."/>
            <person name="Goodenough U.W."/>
            <person name="Van de Peer Y."/>
            <person name="Grigoriev I.V."/>
        </authorList>
    </citation>
    <scope>NUCLEOTIDE SEQUENCE [LARGE SCALE GENOMIC DNA]</scope>
    <source>
        <strain evidence="5">RCC299 / NOUM17</strain>
    </source>
</reference>
<evidence type="ECO:0000256" key="1">
    <source>
        <dbReference type="ARBA" id="ARBA00004430"/>
    </source>
</evidence>
<dbReference type="InParanoid" id="C1DYF5"/>
<dbReference type="RefSeq" id="XP_002500158.1">
    <property type="nucleotide sequence ID" value="XM_002500112.1"/>
</dbReference>
<dbReference type="InterPro" id="IPR003591">
    <property type="entry name" value="Leu-rich_rpt_typical-subtyp"/>
</dbReference>
<dbReference type="Proteomes" id="UP000002009">
    <property type="component" value="Chromosome 2"/>
</dbReference>
<keyword evidence="3" id="KW-0677">Repeat</keyword>
<dbReference type="Pfam" id="PF00560">
    <property type="entry name" value="LRR_1"/>
    <property type="match status" value="2"/>
</dbReference>
<evidence type="ECO:0000256" key="3">
    <source>
        <dbReference type="ARBA" id="ARBA00022737"/>
    </source>
</evidence>
<evidence type="ECO:0000313" key="4">
    <source>
        <dbReference type="EMBL" id="ACO61416.1"/>
    </source>
</evidence>
<dbReference type="SMART" id="SM00369">
    <property type="entry name" value="LRR_TYP"/>
    <property type="match status" value="4"/>
</dbReference>
<keyword evidence="5" id="KW-1185">Reference proteome</keyword>
<dbReference type="InterPro" id="IPR001611">
    <property type="entry name" value="Leu-rich_rpt"/>
</dbReference>
<dbReference type="eggNOG" id="KOG0619">
    <property type="taxonomic scope" value="Eukaryota"/>
</dbReference>
<evidence type="ECO:0000313" key="5">
    <source>
        <dbReference type="Proteomes" id="UP000002009"/>
    </source>
</evidence>
<dbReference type="GO" id="GO:0005930">
    <property type="term" value="C:axoneme"/>
    <property type="evidence" value="ECO:0007669"/>
    <property type="project" value="UniProtKB-SubCell"/>
</dbReference>
<dbReference type="EMBL" id="CP001323">
    <property type="protein sequence ID" value="ACO61416.1"/>
    <property type="molecule type" value="Genomic_DNA"/>
</dbReference>
<dbReference type="Gene3D" id="3.80.10.10">
    <property type="entry name" value="Ribonuclease Inhibitor"/>
    <property type="match status" value="1"/>
</dbReference>